<dbReference type="SMART" id="SM00867">
    <property type="entry name" value="YceI"/>
    <property type="match status" value="1"/>
</dbReference>
<dbReference type="InterPro" id="IPR007372">
    <property type="entry name" value="Lipid/polyisoprenoid-bd_YceI"/>
</dbReference>
<dbReference type="KEGG" id="ccam:M5D45_23670"/>
<evidence type="ECO:0000313" key="3">
    <source>
        <dbReference type="Proteomes" id="UP001056132"/>
    </source>
</evidence>
<proteinExistence type="predicted"/>
<dbReference type="PANTHER" id="PTHR34406">
    <property type="entry name" value="PROTEIN YCEI"/>
    <property type="match status" value="1"/>
</dbReference>
<organism evidence="2 3">
    <name type="scientific">Cupriavidus campinensis</name>
    <dbReference type="NCBI Taxonomy" id="151783"/>
    <lineage>
        <taxon>Bacteria</taxon>
        <taxon>Pseudomonadati</taxon>
        <taxon>Pseudomonadota</taxon>
        <taxon>Betaproteobacteria</taxon>
        <taxon>Burkholderiales</taxon>
        <taxon>Burkholderiaceae</taxon>
        <taxon>Cupriavidus</taxon>
    </lineage>
</organism>
<gene>
    <name evidence="2" type="ORF">M5D45_23670</name>
</gene>
<name>A0AAE9L3Q1_9BURK</name>
<feature type="domain" description="Lipid/polyisoprenoid-binding YceI-like" evidence="1">
    <location>
        <begin position="45"/>
        <end position="204"/>
    </location>
</feature>
<reference evidence="2" key="1">
    <citation type="journal article" date="2022" name="Microbiol. Resour. Announc.">
        <title>Genome Sequence of Cupriavidus campinensis Strain G5, a Member of a Bacterial Consortium Capable of Polyethylene Degradation.</title>
        <authorList>
            <person name="Schneider B."/>
            <person name="Pfeiffer F."/>
            <person name="Dyall-Smith M."/>
            <person name="Kunte H.J."/>
        </authorList>
    </citation>
    <scope>NUCLEOTIDE SEQUENCE</scope>
    <source>
        <strain evidence="2">G5</strain>
    </source>
</reference>
<sequence length="207" mass="22682">MHDFSLWSYAARRRVIAGIVFATFSLLAGAVGQARPTDVDLLPAHYVLQRANVFFDVNVSHKPLRMRFTRVDAQLERGVSGDYAQVAVKIDVASVETRPRFLSPIVRGSGMLDEAHYPEIRFVSTRFVRDQAGSGWLHGDLTMHGVVCPVDFLVTQVPSAMQPPNDGPLEFAASGDISLQKFGLSTWFPGVSDAVHVTIDVAFAQAP</sequence>
<dbReference type="Pfam" id="PF04264">
    <property type="entry name" value="YceI"/>
    <property type="match status" value="1"/>
</dbReference>
<accession>A0AAE9L3Q1</accession>
<evidence type="ECO:0000313" key="2">
    <source>
        <dbReference type="EMBL" id="URF06133.1"/>
    </source>
</evidence>
<dbReference type="AlphaFoldDB" id="A0AAE9L3Q1"/>
<dbReference type="RefSeq" id="WP_250025392.1">
    <property type="nucleotide sequence ID" value="NZ_CP097331.1"/>
</dbReference>
<dbReference type="Gene3D" id="2.40.128.110">
    <property type="entry name" value="Lipid/polyisoprenoid-binding, YceI-like"/>
    <property type="match status" value="1"/>
</dbReference>
<dbReference type="Proteomes" id="UP001056132">
    <property type="component" value="Chromosome 2"/>
</dbReference>
<evidence type="ECO:0000259" key="1">
    <source>
        <dbReference type="SMART" id="SM00867"/>
    </source>
</evidence>
<dbReference type="SUPFAM" id="SSF101874">
    <property type="entry name" value="YceI-like"/>
    <property type="match status" value="1"/>
</dbReference>
<dbReference type="PANTHER" id="PTHR34406:SF1">
    <property type="entry name" value="PROTEIN YCEI"/>
    <property type="match status" value="1"/>
</dbReference>
<dbReference type="EMBL" id="CP097331">
    <property type="protein sequence ID" value="URF06133.1"/>
    <property type="molecule type" value="Genomic_DNA"/>
</dbReference>
<reference evidence="2" key="2">
    <citation type="submission" date="2022-05" db="EMBL/GenBank/DDBJ databases">
        <authorList>
            <person name="Kunte H.-J."/>
        </authorList>
    </citation>
    <scope>NUCLEOTIDE SEQUENCE</scope>
    <source>
        <strain evidence="2">G5</strain>
    </source>
</reference>
<dbReference type="InterPro" id="IPR036761">
    <property type="entry name" value="TTHA0802/YceI-like_sf"/>
</dbReference>
<protein>
    <submittedName>
        <fullName evidence="2">YceI family protein</fullName>
    </submittedName>
</protein>